<protein>
    <submittedName>
        <fullName evidence="1">Uncharacterized protein</fullName>
    </submittedName>
</protein>
<evidence type="ECO:0000313" key="1">
    <source>
        <dbReference type="EMBL" id="CEK73443.1"/>
    </source>
</evidence>
<sequence>MSQRSTNLMQSVTQKYKPHTIYHKGVQMSHNLSYRSTNVTICHKAVHMSDNSITQSITHENRCNAICHKGIEM</sequence>
<organism evidence="1">
    <name type="scientific">Arion vulgaris</name>
    <dbReference type="NCBI Taxonomy" id="1028688"/>
    <lineage>
        <taxon>Eukaryota</taxon>
        <taxon>Metazoa</taxon>
        <taxon>Spiralia</taxon>
        <taxon>Lophotrochozoa</taxon>
        <taxon>Mollusca</taxon>
        <taxon>Gastropoda</taxon>
        <taxon>Heterobranchia</taxon>
        <taxon>Euthyneura</taxon>
        <taxon>Panpulmonata</taxon>
        <taxon>Eupulmonata</taxon>
        <taxon>Stylommatophora</taxon>
        <taxon>Helicina</taxon>
        <taxon>Arionoidea</taxon>
        <taxon>Arionidae</taxon>
        <taxon>Arion</taxon>
    </lineage>
</organism>
<accession>A0A0B6ZY33</accession>
<name>A0A0B6ZY33_9EUPU</name>
<dbReference type="AlphaFoldDB" id="A0A0B6ZY33"/>
<reference evidence="1" key="1">
    <citation type="submission" date="2014-12" db="EMBL/GenBank/DDBJ databases">
        <title>Insight into the proteome of Arion vulgaris.</title>
        <authorList>
            <person name="Aradska J."/>
            <person name="Bulat T."/>
            <person name="Smidak R."/>
            <person name="Sarate P."/>
            <person name="Gangsoo J."/>
            <person name="Sialana F."/>
            <person name="Bilban M."/>
            <person name="Lubec G."/>
        </authorList>
    </citation>
    <scope>NUCLEOTIDE SEQUENCE</scope>
    <source>
        <tissue evidence="1">Skin</tissue>
    </source>
</reference>
<gene>
    <name evidence="1" type="primary">ORF86780</name>
</gene>
<dbReference type="EMBL" id="HACG01026578">
    <property type="protein sequence ID" value="CEK73443.1"/>
    <property type="molecule type" value="Transcribed_RNA"/>
</dbReference>
<proteinExistence type="predicted"/>